<evidence type="ECO:0000256" key="12">
    <source>
        <dbReference type="ARBA" id="ARBA00023273"/>
    </source>
</evidence>
<keyword evidence="12" id="KW-0966">Cell projection</keyword>
<comment type="similarity">
    <text evidence="5">Belongs to the ARL2BP family.</text>
</comment>
<dbReference type="GO" id="GO:0005634">
    <property type="term" value="C:nucleus"/>
    <property type="evidence" value="ECO:0007669"/>
    <property type="project" value="UniProtKB-SubCell"/>
</dbReference>
<dbReference type="InterPro" id="IPR042541">
    <property type="entry name" value="BART_sf"/>
</dbReference>
<evidence type="ECO:0000256" key="5">
    <source>
        <dbReference type="ARBA" id="ARBA00009880"/>
    </source>
</evidence>
<dbReference type="GO" id="GO:0005758">
    <property type="term" value="C:mitochondrial intermembrane space"/>
    <property type="evidence" value="ECO:0007669"/>
    <property type="project" value="UniProtKB-SubCell"/>
</dbReference>
<reference evidence="15 16" key="1">
    <citation type="submission" date="2010-05" db="EMBL/GenBank/DDBJ databases">
        <title>The Genome Sequence of Thecamonas trahens ATCC 50062.</title>
        <authorList>
            <consortium name="The Broad Institute Genome Sequencing Platform"/>
            <person name="Russ C."/>
            <person name="Cuomo C."/>
            <person name="Shea T."/>
            <person name="Young S.K."/>
            <person name="Zeng Q."/>
            <person name="Koehrsen M."/>
            <person name="Haas B."/>
            <person name="Borodovsky M."/>
            <person name="Guigo R."/>
            <person name="Alvarado L."/>
            <person name="Berlin A."/>
            <person name="Bochicchio J."/>
            <person name="Borenstein D."/>
            <person name="Chapman S."/>
            <person name="Chen Z."/>
            <person name="Freedman E."/>
            <person name="Gellesch M."/>
            <person name="Goldberg J."/>
            <person name="Griggs A."/>
            <person name="Gujja S."/>
            <person name="Heilman E."/>
            <person name="Heiman D."/>
            <person name="Hepburn T."/>
            <person name="Howarth C."/>
            <person name="Jen D."/>
            <person name="Larson L."/>
            <person name="Mehta T."/>
            <person name="Park D."/>
            <person name="Pearson M."/>
            <person name="Roberts A."/>
            <person name="Saif S."/>
            <person name="Shenoy N."/>
            <person name="Sisk P."/>
            <person name="Stolte C."/>
            <person name="Sykes S."/>
            <person name="Thomson T."/>
            <person name="Walk T."/>
            <person name="White J."/>
            <person name="Yandava C."/>
            <person name="Burger G."/>
            <person name="Gray M.W."/>
            <person name="Holland P.W.H."/>
            <person name="King N."/>
            <person name="Lang F.B.F."/>
            <person name="Roger A.J."/>
            <person name="Ruiz-Trillo I."/>
            <person name="Lander E."/>
            <person name="Nusbaum C."/>
        </authorList>
    </citation>
    <scope>NUCLEOTIDE SEQUENCE [LARGE SCALE GENOMIC DNA]</scope>
    <source>
        <strain evidence="15 16">ATCC 50062</strain>
    </source>
</reference>
<keyword evidence="11" id="KW-0539">Nucleus</keyword>
<keyword evidence="10" id="KW-0206">Cytoskeleton</keyword>
<dbReference type="RefSeq" id="XP_013754851.1">
    <property type="nucleotide sequence ID" value="XM_013899397.1"/>
</dbReference>
<dbReference type="InterPro" id="IPR038849">
    <property type="entry name" value="ARL2BP"/>
</dbReference>
<sequence>MSAVTEGAVQGAERGERTTHATCRAPNAATTTTATVTGESAAAADVVGEGTEIDLDLGFGECAGESAGEVDAETARFDALVGELEDAIMDPAFGEALEQFRDAHCEMFDDGEENKLEYMPLFSEWQAMVEGMVAEALAAAGSSMAEFMSILATRDENELQGEVFELLMACGDFEAFKDEMLAHKAAVTGATVQLSLDITGV</sequence>
<evidence type="ECO:0000313" key="15">
    <source>
        <dbReference type="EMBL" id="KNC52959.1"/>
    </source>
</evidence>
<evidence type="ECO:0000313" key="16">
    <source>
        <dbReference type="Proteomes" id="UP000054408"/>
    </source>
</evidence>
<dbReference type="PANTHER" id="PTHR15487:SF4">
    <property type="entry name" value="ADP-RIBOSYLATION FACTOR-LIKE PROTEIN 2-BINDING PROTEIN"/>
    <property type="match status" value="1"/>
</dbReference>
<dbReference type="Pfam" id="PF11527">
    <property type="entry name" value="ARL2_Bind_BART"/>
    <property type="match status" value="1"/>
</dbReference>
<dbReference type="GeneID" id="25567654"/>
<feature type="domain" description="BART" evidence="14">
    <location>
        <begin position="77"/>
        <end position="186"/>
    </location>
</feature>
<dbReference type="STRING" id="461836.A0A0L0DKQ5"/>
<keyword evidence="8" id="KW-0969">Cilium</keyword>
<evidence type="ECO:0000256" key="2">
    <source>
        <dbReference type="ARBA" id="ARBA00004123"/>
    </source>
</evidence>
<evidence type="ECO:0000259" key="14">
    <source>
        <dbReference type="Pfam" id="PF11527"/>
    </source>
</evidence>
<dbReference type="EMBL" id="GL349477">
    <property type="protein sequence ID" value="KNC52959.1"/>
    <property type="molecule type" value="Genomic_DNA"/>
</dbReference>
<keyword evidence="16" id="KW-1185">Reference proteome</keyword>
<evidence type="ECO:0000256" key="9">
    <source>
        <dbReference type="ARBA" id="ARBA00023128"/>
    </source>
</evidence>
<dbReference type="GO" id="GO:0005813">
    <property type="term" value="C:centrosome"/>
    <property type="evidence" value="ECO:0007669"/>
    <property type="project" value="UniProtKB-SubCell"/>
</dbReference>
<keyword evidence="7" id="KW-0963">Cytoplasm</keyword>
<evidence type="ECO:0000256" key="10">
    <source>
        <dbReference type="ARBA" id="ARBA00023212"/>
    </source>
</evidence>
<evidence type="ECO:0000256" key="6">
    <source>
        <dbReference type="ARBA" id="ARBA00014849"/>
    </source>
</evidence>
<name>A0A0L0DKQ5_THETB</name>
<protein>
    <recommendedName>
        <fullName evidence="6">ADP-ribosylation factor-like protein 2-binding protein</fullName>
    </recommendedName>
</protein>
<dbReference type="GO" id="GO:0051457">
    <property type="term" value="P:maintenance of protein location in nucleus"/>
    <property type="evidence" value="ECO:0007669"/>
    <property type="project" value="TreeGrafter"/>
</dbReference>
<feature type="region of interest" description="Disordered" evidence="13">
    <location>
        <begin position="1"/>
        <end position="21"/>
    </location>
</feature>
<dbReference type="Proteomes" id="UP000054408">
    <property type="component" value="Unassembled WGS sequence"/>
</dbReference>
<evidence type="ECO:0000256" key="4">
    <source>
        <dbReference type="ARBA" id="ARBA00004569"/>
    </source>
</evidence>
<dbReference type="OMA" id="CILEIIM"/>
<dbReference type="Gene3D" id="1.20.1520.10">
    <property type="entry name" value="ADP-ribosylation factor-like 2-binding protein, domain"/>
    <property type="match status" value="1"/>
</dbReference>
<evidence type="ECO:0000256" key="13">
    <source>
        <dbReference type="SAM" id="MobiDB-lite"/>
    </source>
</evidence>
<evidence type="ECO:0000256" key="8">
    <source>
        <dbReference type="ARBA" id="ARBA00023069"/>
    </source>
</evidence>
<dbReference type="InterPro" id="IPR023379">
    <property type="entry name" value="BART_dom"/>
</dbReference>
<evidence type="ECO:0000256" key="7">
    <source>
        <dbReference type="ARBA" id="ARBA00022490"/>
    </source>
</evidence>
<dbReference type="PANTHER" id="PTHR15487">
    <property type="entry name" value="ADP-RIBOSYLATION FACTOR-LIKE PROTEIN 2-BINDING PROTEIN"/>
    <property type="match status" value="1"/>
</dbReference>
<evidence type="ECO:0000256" key="11">
    <source>
        <dbReference type="ARBA" id="ARBA00023242"/>
    </source>
</evidence>
<dbReference type="AlphaFoldDB" id="A0A0L0DKQ5"/>
<proteinExistence type="inferred from homology"/>
<evidence type="ECO:0000256" key="3">
    <source>
        <dbReference type="ARBA" id="ARBA00004300"/>
    </source>
</evidence>
<evidence type="ECO:0000256" key="1">
    <source>
        <dbReference type="ARBA" id="ARBA00004120"/>
    </source>
</evidence>
<dbReference type="eggNOG" id="ENOG502RYJD">
    <property type="taxonomic scope" value="Eukaryota"/>
</dbReference>
<organism evidence="15 16">
    <name type="scientific">Thecamonas trahens ATCC 50062</name>
    <dbReference type="NCBI Taxonomy" id="461836"/>
    <lineage>
        <taxon>Eukaryota</taxon>
        <taxon>Apusozoa</taxon>
        <taxon>Apusomonadida</taxon>
        <taxon>Apusomonadidae</taxon>
        <taxon>Thecamonas</taxon>
    </lineage>
</organism>
<keyword evidence="9" id="KW-0496">Mitochondrion</keyword>
<gene>
    <name evidence="15" type="ORF">AMSG_09130</name>
</gene>
<dbReference type="OrthoDB" id="302784at2759"/>
<comment type="subcellular location">
    <subcellularLocation>
        <location evidence="1">Cytoplasm</location>
        <location evidence="1">Cytoskeleton</location>
        <location evidence="1">Cilium basal body</location>
    </subcellularLocation>
    <subcellularLocation>
        <location evidence="3">Cytoplasm</location>
        <location evidence="3">Cytoskeleton</location>
        <location evidence="3">Microtubule organizing center</location>
        <location evidence="3">Centrosome</location>
    </subcellularLocation>
    <subcellularLocation>
        <location evidence="4">Mitochondrion intermembrane space</location>
    </subcellularLocation>
    <subcellularLocation>
        <location evidence="2">Nucleus</location>
    </subcellularLocation>
</comment>
<accession>A0A0L0DKQ5</accession>